<evidence type="ECO:0000259" key="1">
    <source>
        <dbReference type="Pfam" id="PF05685"/>
    </source>
</evidence>
<proteinExistence type="predicted"/>
<sequence length="205" mass="22761">MKKLQLVSELVTATYAAQTVQLPTGGVWTYDDYALLPDDGKRYEVIRGELYTSAAPRPLHQRVIIRLSYFLESFLEEHEAGTAFGAPVDVLLPEKLGDPVQPDIVFIRNDRLDIVGETNIEGSPDLAIEVLSPSNPAHDRSLKYQLYEEAGVPEYWIIDPLDPTVEVHVLQDGIYEQIGNWSDGETARSVVLEGFSVPVGQIIPA</sequence>
<dbReference type="SUPFAM" id="SSF52980">
    <property type="entry name" value="Restriction endonuclease-like"/>
    <property type="match status" value="1"/>
</dbReference>
<dbReference type="PANTHER" id="PTHR34107:SF4">
    <property type="entry name" value="SLL1222 PROTEIN"/>
    <property type="match status" value="1"/>
</dbReference>
<dbReference type="Gene3D" id="3.90.1570.10">
    <property type="entry name" value="tt1808, chain A"/>
    <property type="match status" value="1"/>
</dbReference>
<dbReference type="Pfam" id="PF05685">
    <property type="entry name" value="Uma2"/>
    <property type="match status" value="1"/>
</dbReference>
<keyword evidence="2" id="KW-0540">Nuclease</keyword>
<dbReference type="EMBL" id="VXRG01000021">
    <property type="protein sequence ID" value="MXY92189.1"/>
    <property type="molecule type" value="Genomic_DNA"/>
</dbReference>
<comment type="caution">
    <text evidence="2">The sequence shown here is derived from an EMBL/GenBank/DDBJ whole genome shotgun (WGS) entry which is preliminary data.</text>
</comment>
<evidence type="ECO:0000313" key="2">
    <source>
        <dbReference type="EMBL" id="MXY92189.1"/>
    </source>
</evidence>
<dbReference type="CDD" id="cd06260">
    <property type="entry name" value="DUF820-like"/>
    <property type="match status" value="1"/>
</dbReference>
<dbReference type="InterPro" id="IPR008538">
    <property type="entry name" value="Uma2"/>
</dbReference>
<keyword evidence="2" id="KW-0378">Hydrolase</keyword>
<dbReference type="AlphaFoldDB" id="A0A6B0YQF4"/>
<accession>A0A6B0YQF4</accession>
<organism evidence="2">
    <name type="scientific">Caldilineaceae bacterium SB0664_bin_27</name>
    <dbReference type="NCBI Taxonomy" id="2605260"/>
    <lineage>
        <taxon>Bacteria</taxon>
        <taxon>Bacillati</taxon>
        <taxon>Chloroflexota</taxon>
        <taxon>Caldilineae</taxon>
        <taxon>Caldilineales</taxon>
        <taxon>Caldilineaceae</taxon>
    </lineage>
</organism>
<dbReference type="PANTHER" id="PTHR34107">
    <property type="entry name" value="SLL0198 PROTEIN-RELATED"/>
    <property type="match status" value="1"/>
</dbReference>
<dbReference type="InterPro" id="IPR011335">
    <property type="entry name" value="Restrct_endonuc-II-like"/>
</dbReference>
<name>A0A6B0YQF4_9CHLR</name>
<keyword evidence="2" id="KW-0255">Endonuclease</keyword>
<dbReference type="InterPro" id="IPR012296">
    <property type="entry name" value="Nuclease_put_TT1808"/>
</dbReference>
<reference evidence="2" key="1">
    <citation type="submission" date="2019-09" db="EMBL/GenBank/DDBJ databases">
        <title>Characterisation of the sponge microbiome using genome-centric metagenomics.</title>
        <authorList>
            <person name="Engelberts J.P."/>
            <person name="Robbins S.J."/>
            <person name="De Goeij J.M."/>
            <person name="Aranda M."/>
            <person name="Bell S.C."/>
            <person name="Webster N.S."/>
        </authorList>
    </citation>
    <scope>NUCLEOTIDE SEQUENCE</scope>
    <source>
        <strain evidence="2">SB0664_bin_27</strain>
    </source>
</reference>
<protein>
    <submittedName>
        <fullName evidence="2">Uma2 family endonuclease</fullName>
    </submittedName>
</protein>
<gene>
    <name evidence="2" type="ORF">F4Y42_01940</name>
</gene>
<feature type="domain" description="Putative restriction endonuclease" evidence="1">
    <location>
        <begin position="31"/>
        <end position="199"/>
    </location>
</feature>
<dbReference type="GO" id="GO:0004519">
    <property type="term" value="F:endonuclease activity"/>
    <property type="evidence" value="ECO:0007669"/>
    <property type="project" value="UniProtKB-KW"/>
</dbReference>